<keyword evidence="6" id="KW-0804">Transcription</keyword>
<evidence type="ECO:0000313" key="12">
    <source>
        <dbReference type="Proteomes" id="UP000005220"/>
    </source>
</evidence>
<keyword evidence="3" id="KW-0862">Zinc</keyword>
<protein>
    <recommendedName>
        <fullName evidence="10">Zn(2)-C6 fungal-type domain-containing protein</fullName>
    </recommendedName>
</protein>
<evidence type="ECO:0000256" key="7">
    <source>
        <dbReference type="ARBA" id="ARBA00023242"/>
    </source>
</evidence>
<dbReference type="FunCoup" id="H2AN03">
    <property type="interactions" value="557"/>
</dbReference>
<organism evidence="11 12">
    <name type="scientific">Kazachstania africana (strain ATCC 22294 / BCRC 22015 / CBS 2517 / CECT 1963 / NBRC 1671 / NRRL Y-8276)</name>
    <name type="common">Yeast</name>
    <name type="synonym">Kluyveromyces africanus</name>
    <dbReference type="NCBI Taxonomy" id="1071382"/>
    <lineage>
        <taxon>Eukaryota</taxon>
        <taxon>Fungi</taxon>
        <taxon>Dikarya</taxon>
        <taxon>Ascomycota</taxon>
        <taxon>Saccharomycotina</taxon>
        <taxon>Saccharomycetes</taxon>
        <taxon>Saccharomycetales</taxon>
        <taxon>Saccharomycetaceae</taxon>
        <taxon>Kazachstania</taxon>
    </lineage>
</organism>
<feature type="domain" description="Zn(2)-C6 fungal-type" evidence="10">
    <location>
        <begin position="38"/>
        <end position="71"/>
    </location>
</feature>
<dbReference type="GO" id="GO:0001227">
    <property type="term" value="F:DNA-binding transcription repressor activity, RNA polymerase II-specific"/>
    <property type="evidence" value="ECO:0007669"/>
    <property type="project" value="EnsemblFungi"/>
</dbReference>
<evidence type="ECO:0000256" key="4">
    <source>
        <dbReference type="ARBA" id="ARBA00023015"/>
    </source>
</evidence>
<feature type="region of interest" description="Disordered" evidence="9">
    <location>
        <begin position="129"/>
        <end position="157"/>
    </location>
</feature>
<dbReference type="InParanoid" id="H2AN03"/>
<comment type="subcellular location">
    <subcellularLocation>
        <location evidence="1">Nucleus</location>
    </subcellularLocation>
</comment>
<evidence type="ECO:0000256" key="6">
    <source>
        <dbReference type="ARBA" id="ARBA00023163"/>
    </source>
</evidence>
<dbReference type="InterPro" id="IPR001138">
    <property type="entry name" value="Zn2Cys6_DnaBD"/>
</dbReference>
<keyword evidence="12" id="KW-1185">Reference proteome</keyword>
<dbReference type="InterPro" id="IPR051089">
    <property type="entry name" value="prtT"/>
</dbReference>
<keyword evidence="7" id="KW-0539">Nucleus</keyword>
<gene>
    <name evidence="11" type="primary">KAFR0A03180</name>
    <name evidence="11" type="ORF">KAFR_0A03180</name>
</gene>
<evidence type="ECO:0000256" key="2">
    <source>
        <dbReference type="ARBA" id="ARBA00022723"/>
    </source>
</evidence>
<dbReference type="PANTHER" id="PTHR31845">
    <property type="entry name" value="FINGER DOMAIN PROTEIN, PUTATIVE-RELATED"/>
    <property type="match status" value="1"/>
</dbReference>
<dbReference type="GeneID" id="13886409"/>
<dbReference type="PANTHER" id="PTHR31845:SF21">
    <property type="entry name" value="REGULATORY PROTEIN LEU3"/>
    <property type="match status" value="1"/>
</dbReference>
<dbReference type="SUPFAM" id="SSF57701">
    <property type="entry name" value="Zn2/Cys6 DNA-binding domain"/>
    <property type="match status" value="1"/>
</dbReference>
<evidence type="ECO:0000259" key="10">
    <source>
        <dbReference type="PROSITE" id="PS50048"/>
    </source>
</evidence>
<evidence type="ECO:0000256" key="9">
    <source>
        <dbReference type="SAM" id="MobiDB-lite"/>
    </source>
</evidence>
<keyword evidence="4" id="KW-0805">Transcription regulation</keyword>
<dbReference type="STRING" id="1071382.H2AN03"/>
<evidence type="ECO:0000256" key="1">
    <source>
        <dbReference type="ARBA" id="ARBA00004123"/>
    </source>
</evidence>
<dbReference type="PROSITE" id="PS50048">
    <property type="entry name" value="ZN2_CY6_FUNGAL_2"/>
    <property type="match status" value="1"/>
</dbReference>
<dbReference type="KEGG" id="kaf:KAFR_0A03180"/>
<dbReference type="Gene3D" id="4.10.240.10">
    <property type="entry name" value="Zn(2)-C6 fungal-type DNA-binding domain"/>
    <property type="match status" value="1"/>
</dbReference>
<dbReference type="GO" id="GO:0008270">
    <property type="term" value="F:zinc ion binding"/>
    <property type="evidence" value="ECO:0007669"/>
    <property type="project" value="InterPro"/>
</dbReference>
<dbReference type="HOGENOM" id="CLU_015609_0_0_1"/>
<feature type="compositionally biased region" description="Low complexity" evidence="9">
    <location>
        <begin position="143"/>
        <end position="157"/>
    </location>
</feature>
<evidence type="ECO:0000256" key="5">
    <source>
        <dbReference type="ARBA" id="ARBA00023125"/>
    </source>
</evidence>
<proteinExistence type="predicted"/>
<feature type="coiled-coil region" evidence="8">
    <location>
        <begin position="84"/>
        <end position="128"/>
    </location>
</feature>
<evidence type="ECO:0000256" key="8">
    <source>
        <dbReference type="SAM" id="Coils"/>
    </source>
</evidence>
<dbReference type="CDD" id="cd12148">
    <property type="entry name" value="fungal_TF_MHR"/>
    <property type="match status" value="1"/>
</dbReference>
<dbReference type="GO" id="GO:0005634">
    <property type="term" value="C:nucleus"/>
    <property type="evidence" value="ECO:0007669"/>
    <property type="project" value="UniProtKB-SubCell"/>
</dbReference>
<feature type="compositionally biased region" description="Basic residues" evidence="9">
    <location>
        <begin position="129"/>
        <end position="138"/>
    </location>
</feature>
<dbReference type="Proteomes" id="UP000005220">
    <property type="component" value="Chromosome 1"/>
</dbReference>
<dbReference type="EMBL" id="HE650821">
    <property type="protein sequence ID" value="CCF55753.1"/>
    <property type="molecule type" value="Genomic_DNA"/>
</dbReference>
<dbReference type="eggNOG" id="ENOG502QPVP">
    <property type="taxonomic scope" value="Eukaryota"/>
</dbReference>
<dbReference type="OrthoDB" id="2341546at2759"/>
<reference evidence="11 12" key="1">
    <citation type="journal article" date="2011" name="Proc. Natl. Acad. Sci. U.S.A.">
        <title>Evolutionary erosion of yeast sex chromosomes by mating-type switching accidents.</title>
        <authorList>
            <person name="Gordon J.L."/>
            <person name="Armisen D."/>
            <person name="Proux-Wera E."/>
            <person name="Oheigeartaigh S.S."/>
            <person name="Byrne K.P."/>
            <person name="Wolfe K.H."/>
        </authorList>
    </citation>
    <scope>NUCLEOTIDE SEQUENCE [LARGE SCALE GENOMIC DNA]</scope>
    <source>
        <strain evidence="12">ATCC 22294 / BCRC 22015 / CBS 2517 / CECT 1963 / NBRC 1671 / NRRL Y-8276</strain>
    </source>
</reference>
<name>H2AN03_KAZAF</name>
<dbReference type="GO" id="GO:2001278">
    <property type="term" value="P:positive regulation of L-leucine biosynthetic process"/>
    <property type="evidence" value="ECO:0007669"/>
    <property type="project" value="EnsemblFungi"/>
</dbReference>
<feature type="compositionally biased region" description="Basic and acidic residues" evidence="9">
    <location>
        <begin position="675"/>
        <end position="685"/>
    </location>
</feature>
<keyword evidence="5" id="KW-0238">DNA-binding</keyword>
<keyword evidence="2" id="KW-0479">Metal-binding</keyword>
<feature type="region of interest" description="Disordered" evidence="9">
    <location>
        <begin position="637"/>
        <end position="722"/>
    </location>
</feature>
<dbReference type="FunFam" id="4.10.240.10:FF:000003">
    <property type="entry name" value="C6 transcription factor (Leu3)"/>
    <property type="match status" value="1"/>
</dbReference>
<feature type="region of interest" description="Disordered" evidence="9">
    <location>
        <begin position="1"/>
        <end position="25"/>
    </location>
</feature>
<dbReference type="SMART" id="SM00066">
    <property type="entry name" value="GAL4"/>
    <property type="match status" value="1"/>
</dbReference>
<accession>H2AN03</accession>
<evidence type="ECO:0000256" key="3">
    <source>
        <dbReference type="ARBA" id="ARBA00022833"/>
    </source>
</evidence>
<dbReference type="CDD" id="cd00067">
    <property type="entry name" value="GAL4"/>
    <property type="match status" value="1"/>
</dbReference>
<dbReference type="AlphaFoldDB" id="H2AN03"/>
<dbReference type="RefSeq" id="XP_003954888.1">
    <property type="nucleotide sequence ID" value="XM_003954839.1"/>
</dbReference>
<keyword evidence="8" id="KW-0175">Coiled coil</keyword>
<dbReference type="InterPro" id="IPR036864">
    <property type="entry name" value="Zn2-C6_fun-type_DNA-bd_sf"/>
</dbReference>
<feature type="compositionally biased region" description="Polar residues" evidence="9">
    <location>
        <begin position="702"/>
        <end position="722"/>
    </location>
</feature>
<dbReference type="PROSITE" id="PS00463">
    <property type="entry name" value="ZN2_CY6_FUNGAL_1"/>
    <property type="match status" value="1"/>
</dbReference>
<sequence>MNLSGNTNQPTSMFTGSDGNTSSNMSVANTAARKRKFACVECRQQKSKCDAHERAPEPCSKCAKKGVPCVLKKDFRRTYKRARNEAIEEKFRELTKNLVNLTSSDEILKKIEEEKQKILDSNNFTKDKVKKQWRKNGSKNHVSPMSPYSSTPSQSLSPSVRNIPVHNFDYVHGMTEEQLQCTPKSLGDVYVSSEDIAKLFQEFATKYQVFLPVVDLTKGAERIYSLSPCLFWVILLIGLRRDRSQIKLMTRLSVLVKSVLAEIMISPIIRYTPSDKDEPLLNVASVYSVQAFLLYTFWPPLSSSLSADTSWNTIGTAMFQAVRVGLNSADFSKEYATANSELVNEQRRTWICCNIVSQIIASSFGFPAYISFDHAVMNSVKNINNNNNIPHELNQMIQIAHFQNQITKTLNSNSSNKLGQLSRHEKQSLLSVLNQQLSKLEVNLEESSYFDGIRKLVLLVSKVNLLSNYFFGSQSSEKDGSVDFETSSGLVKLYGATIHLLNHAYAMYQHDNNIIKYFPGVFVLNIWQCACIISKLVHSSLSSMLNVEDGRIAYQNAILLTYKASVLKHDMAYRSSGIMRSIWSLFNNMYQDWKKVNREVDENFNLDITVQSRMSVSVFFDCLYILKEKSGMAKLKRENGHHENNTSNLLGVEQNNNSSNDEDDDGNNSNTRNALVDEEHPEQKARRIIQTIPLDPDPISAGTVTSNSSKFSSPQTFDSHNENFSHLSKLHHDQANSEGDTTTTPSVIAPLSIDQLNNSMPGQGQIPSFDSIGNQILTYVPPIKHDAEDFHSDAVANSASPMSDRQGRNSKESPNSIMVNWDNWESDMVWKDVDILMNEFAFNPTL</sequence>
<dbReference type="GO" id="GO:0000976">
    <property type="term" value="F:transcription cis-regulatory region binding"/>
    <property type="evidence" value="ECO:0007669"/>
    <property type="project" value="TreeGrafter"/>
</dbReference>
<dbReference type="GO" id="GO:0001228">
    <property type="term" value="F:DNA-binding transcription activator activity, RNA polymerase II-specific"/>
    <property type="evidence" value="ECO:0007669"/>
    <property type="project" value="EnsemblFungi"/>
</dbReference>
<evidence type="ECO:0000313" key="11">
    <source>
        <dbReference type="EMBL" id="CCF55753.1"/>
    </source>
</evidence>
<dbReference type="Pfam" id="PF00172">
    <property type="entry name" value="Zn_clus"/>
    <property type="match status" value="1"/>
</dbReference>